<evidence type="ECO:0000313" key="3">
    <source>
        <dbReference type="Ensembl" id="ENSCHIP00000020567.1"/>
    </source>
</evidence>
<feature type="domain" description="Chaperone DnaJ C-terminal" evidence="2">
    <location>
        <begin position="144"/>
        <end position="298"/>
    </location>
</feature>
<keyword evidence="1" id="KW-0143">Chaperone</keyword>
<keyword evidence="4" id="KW-1185">Reference proteome</keyword>
<dbReference type="InterPro" id="IPR002939">
    <property type="entry name" value="DnaJ_C"/>
</dbReference>
<dbReference type="InterPro" id="IPR036869">
    <property type="entry name" value="J_dom_sf"/>
</dbReference>
<reference evidence="3" key="3">
    <citation type="submission" date="2025-09" db="UniProtKB">
        <authorList>
            <consortium name="Ensembl"/>
        </authorList>
    </citation>
    <scope>IDENTIFICATION</scope>
</reference>
<dbReference type="EMBL" id="LWLT01000008">
    <property type="status" value="NOT_ANNOTATED_CDS"/>
    <property type="molecule type" value="Genomic_DNA"/>
</dbReference>
<dbReference type="Gene3D" id="2.60.260.20">
    <property type="entry name" value="Urease metallochaperone UreE, N-terminal domain"/>
    <property type="match status" value="2"/>
</dbReference>
<dbReference type="GO" id="GO:0051082">
    <property type="term" value="F:unfolded protein binding"/>
    <property type="evidence" value="ECO:0007669"/>
    <property type="project" value="InterPro"/>
</dbReference>
<dbReference type="GeneTree" id="ENSGT00940000160312"/>
<accession>A0A452F810</accession>
<dbReference type="GO" id="GO:0005829">
    <property type="term" value="C:cytosol"/>
    <property type="evidence" value="ECO:0007669"/>
    <property type="project" value="TreeGrafter"/>
</dbReference>
<name>A0A452F810_CAPHI</name>
<dbReference type="InterPro" id="IPR051339">
    <property type="entry name" value="DnaJ_subfamily_B"/>
</dbReference>
<dbReference type="Pfam" id="PF01556">
    <property type="entry name" value="DnaJ_C"/>
    <property type="match status" value="1"/>
</dbReference>
<proteinExistence type="predicted"/>
<evidence type="ECO:0000313" key="4">
    <source>
        <dbReference type="Proteomes" id="UP000291000"/>
    </source>
</evidence>
<evidence type="ECO:0000256" key="1">
    <source>
        <dbReference type="ARBA" id="ARBA00023186"/>
    </source>
</evidence>
<dbReference type="STRING" id="9925.ENSCHIP00000020567"/>
<dbReference type="PANTHER" id="PTHR24078:SF568">
    <property type="entry name" value="DNAJ HOMOLOG SUBFAMILY B MEMBER 1"/>
    <property type="match status" value="1"/>
</dbReference>
<dbReference type="OMA" id="HRDSHAM"/>
<dbReference type="GO" id="GO:0000122">
    <property type="term" value="P:negative regulation of transcription by RNA polymerase II"/>
    <property type="evidence" value="ECO:0007669"/>
    <property type="project" value="TreeGrafter"/>
</dbReference>
<dbReference type="PANTHER" id="PTHR24078">
    <property type="entry name" value="DNAJ HOMOLOG SUBFAMILY C MEMBER"/>
    <property type="match status" value="1"/>
</dbReference>
<dbReference type="FunFam" id="2.60.260.20:FF:000002">
    <property type="entry name" value="Dnaj homolog subfamily b member"/>
    <property type="match status" value="1"/>
</dbReference>
<dbReference type="SUPFAM" id="SSF46565">
    <property type="entry name" value="Chaperone J-domain"/>
    <property type="match status" value="1"/>
</dbReference>
<dbReference type="Ensembl" id="ENSCHIT00000028403.1">
    <property type="protein sequence ID" value="ENSCHIP00000020567.1"/>
    <property type="gene ID" value="ENSCHIG00000019176.1"/>
</dbReference>
<dbReference type="Proteomes" id="UP000291000">
    <property type="component" value="Chromosome 7"/>
</dbReference>
<dbReference type="InterPro" id="IPR008971">
    <property type="entry name" value="HSP40/DnaJ_pept-bd"/>
</dbReference>
<sequence>CNKTSVDGIKFNMGVTEEQIRRTKSQAHPDKIEEAYNVLSDPCKHEIFNCLKGGGPSGRSSSGTNGISFSYTFHGDSHAMFAEFFGGQNPFDTFFWQRNGEEGMDIDDLFSGFPMGMGGFTNMNFSHSCPAHEPTQKKQDPSVTHDLRVSLEEIDSSCNKKMKISHMWLNPDRKSIHNEDKILTVEVKQGWKEGTKVTFPKEGHQTSNNTSADIIFVLRDKPQNISKRDDSDVIRISLWEALCGCTVNVLTLDIRTIPVVFKDVIRLGMQWKVPREAHPLPKVPKKHGDLIIEFEVIFLERIPQMSRTILEQVLPL</sequence>
<protein>
    <recommendedName>
        <fullName evidence="2">Chaperone DnaJ C-terminal domain-containing protein</fullName>
    </recommendedName>
</protein>
<dbReference type="SUPFAM" id="SSF49493">
    <property type="entry name" value="HSP40/DnaJ peptide-binding domain"/>
    <property type="match status" value="2"/>
</dbReference>
<dbReference type="GO" id="GO:0006457">
    <property type="term" value="P:protein folding"/>
    <property type="evidence" value="ECO:0007669"/>
    <property type="project" value="InterPro"/>
</dbReference>
<reference evidence="3 4" key="1">
    <citation type="submission" date="2016-04" db="EMBL/GenBank/DDBJ databases">
        <title>Polished mammalian reference genomes with single-molecule sequencing and chromosome conformation capture applied to the Capra hircus genome.</title>
        <authorList>
            <person name="Bickhart D.M."/>
            <person name="Koren S."/>
            <person name="Rosen B."/>
            <person name="Hastie A."/>
            <person name="Liachko I."/>
            <person name="Sullivan S.T."/>
            <person name="Burton J."/>
            <person name="Sayre B.L."/>
            <person name="Huson H.J."/>
            <person name="Lee J."/>
            <person name="Lam E."/>
            <person name="Kelley C.M."/>
            <person name="Hutchison J.L."/>
            <person name="Zhou Y."/>
            <person name="Sun J."/>
            <person name="Crisa A."/>
            <person name="Schwartz J.C."/>
            <person name="Hammond J.A."/>
            <person name="Schroeder S.G."/>
            <person name="Liu G.E."/>
            <person name="Dunham M."/>
            <person name="Shendure J."/>
            <person name="Sonstegard T.S."/>
            <person name="Phillippy A.M."/>
            <person name="Van Tassell C.P."/>
            <person name="Smith T.P."/>
        </authorList>
    </citation>
    <scope>NUCLEOTIDE SEQUENCE [LARGE SCALE GENOMIC DNA]</scope>
</reference>
<dbReference type="GO" id="GO:0030544">
    <property type="term" value="F:Hsp70 protein binding"/>
    <property type="evidence" value="ECO:0007669"/>
    <property type="project" value="TreeGrafter"/>
</dbReference>
<dbReference type="CDD" id="cd10747">
    <property type="entry name" value="DnaJ_C"/>
    <property type="match status" value="1"/>
</dbReference>
<dbReference type="AlphaFoldDB" id="A0A452F810"/>
<dbReference type="GO" id="GO:0003714">
    <property type="term" value="F:transcription corepressor activity"/>
    <property type="evidence" value="ECO:0007669"/>
    <property type="project" value="TreeGrafter"/>
</dbReference>
<reference evidence="3" key="2">
    <citation type="submission" date="2025-08" db="UniProtKB">
        <authorList>
            <consortium name="Ensembl"/>
        </authorList>
    </citation>
    <scope>IDENTIFICATION</scope>
</reference>
<evidence type="ECO:0000259" key="2">
    <source>
        <dbReference type="Pfam" id="PF01556"/>
    </source>
</evidence>
<organism evidence="3 4">
    <name type="scientific">Capra hircus</name>
    <name type="common">Goat</name>
    <dbReference type="NCBI Taxonomy" id="9925"/>
    <lineage>
        <taxon>Eukaryota</taxon>
        <taxon>Metazoa</taxon>
        <taxon>Chordata</taxon>
        <taxon>Craniata</taxon>
        <taxon>Vertebrata</taxon>
        <taxon>Euteleostomi</taxon>
        <taxon>Mammalia</taxon>
        <taxon>Eutheria</taxon>
        <taxon>Laurasiatheria</taxon>
        <taxon>Artiodactyla</taxon>
        <taxon>Ruminantia</taxon>
        <taxon>Pecora</taxon>
        <taxon>Bovidae</taxon>
        <taxon>Caprinae</taxon>
        <taxon>Capra</taxon>
    </lineage>
</organism>